<proteinExistence type="predicted"/>
<evidence type="ECO:0000313" key="2">
    <source>
        <dbReference type="EMBL" id="KAF6209847.1"/>
    </source>
</evidence>
<dbReference type="GO" id="GO:0000127">
    <property type="term" value="C:transcription factor TFIIIC complex"/>
    <property type="evidence" value="ECO:0007669"/>
    <property type="project" value="InterPro"/>
</dbReference>
<gene>
    <name evidence="2" type="ORF">GE061_015599</name>
</gene>
<dbReference type="Pfam" id="PF12657">
    <property type="entry name" value="TFIIIC_delta"/>
    <property type="match status" value="1"/>
</dbReference>
<accession>A0A8S9XLJ3</accession>
<dbReference type="InterPro" id="IPR015943">
    <property type="entry name" value="WD40/YVTN_repeat-like_dom_sf"/>
</dbReference>
<evidence type="ECO:0000313" key="3">
    <source>
        <dbReference type="Proteomes" id="UP000466442"/>
    </source>
</evidence>
<dbReference type="EMBL" id="WIXP02000006">
    <property type="protein sequence ID" value="KAF6209847.1"/>
    <property type="molecule type" value="Genomic_DNA"/>
</dbReference>
<feature type="domain" description="Transcription factor IIIC 90kDa subunit N-terminal" evidence="1">
    <location>
        <begin position="50"/>
        <end position="357"/>
    </location>
</feature>
<sequence>MERLFNSLGCSDLSNLVIDDTMSPDFKGMVYPVSTRQVGWAKFDDKLQPRSFLTVLTNGGALCLYALHGNGFREVFNISKLWFEKSALSWKSIPPEDVTNKDLLAILRNRAYRLKITAFAWTGSKSTTNLLFTGSMDGTICAWEVVKNPSSNELEIELLRGLETEHEHITSISISQTDEYKCLLVYSVFNGQIQAIPVSVTDVVEFGEPSEIWDEKDNIVVPPAGMQVEMILGYVMLAVAKGPHLMVFLITSESQLISYATMNCGDIYITGLHFISSTELFLTTYNGQVNYVSVTVEADTSLKLHSTNVEVPAKTENYGIMGLAFSKSKAMMSLAFSVNDNFNHLIIRELSFTMFCVLPELKNPLEIIKSHSGPLCDIWDALEVARIGFLKNTEKDMDLVNNLVDTDQFDSMEITQLKKNLWFLNSLLTCNIMGGEEERKNYVELGQEVYNLITAHHVFKRSSTLLADNSKGPESDSSLALMRKWILYFEANLDADNFPSTQGILNVILDQLNAHPNTSVDEVPEQEIIGELKNWRCSEQHEIPRCSISFLQCNMVPHYICRTCNVVAHPKIVESENQITCVYCDGYLQLPDNMIATN</sequence>
<dbReference type="OrthoDB" id="8171084at2759"/>
<dbReference type="GO" id="GO:0006384">
    <property type="term" value="P:transcription initiation at RNA polymerase III promoter"/>
    <property type="evidence" value="ECO:0007669"/>
    <property type="project" value="InterPro"/>
</dbReference>
<dbReference type="AlphaFoldDB" id="A0A8S9XLJ3"/>
<dbReference type="InterPro" id="IPR044230">
    <property type="entry name" value="GTF3C4"/>
</dbReference>
<dbReference type="Proteomes" id="UP000466442">
    <property type="component" value="Unassembled WGS sequence"/>
</dbReference>
<dbReference type="PANTHER" id="PTHR15496">
    <property type="entry name" value="GENERAL TRANSCRIPTION FACTOR 3C POLYPEPTIDE 4 FAMILY"/>
    <property type="match status" value="1"/>
</dbReference>
<organism evidence="2 3">
    <name type="scientific">Apolygus lucorum</name>
    <name type="common">Small green plant bug</name>
    <name type="synonym">Lygocoris lucorum</name>
    <dbReference type="NCBI Taxonomy" id="248454"/>
    <lineage>
        <taxon>Eukaryota</taxon>
        <taxon>Metazoa</taxon>
        <taxon>Ecdysozoa</taxon>
        <taxon>Arthropoda</taxon>
        <taxon>Hexapoda</taxon>
        <taxon>Insecta</taxon>
        <taxon>Pterygota</taxon>
        <taxon>Neoptera</taxon>
        <taxon>Paraneoptera</taxon>
        <taxon>Hemiptera</taxon>
        <taxon>Heteroptera</taxon>
        <taxon>Panheteroptera</taxon>
        <taxon>Cimicomorpha</taxon>
        <taxon>Miridae</taxon>
        <taxon>Mirini</taxon>
        <taxon>Apolygus</taxon>
    </lineage>
</organism>
<dbReference type="InterPro" id="IPR036322">
    <property type="entry name" value="WD40_repeat_dom_sf"/>
</dbReference>
<dbReference type="GO" id="GO:0004402">
    <property type="term" value="F:histone acetyltransferase activity"/>
    <property type="evidence" value="ECO:0007669"/>
    <property type="project" value="InterPro"/>
</dbReference>
<reference evidence="2" key="1">
    <citation type="journal article" date="2021" name="Mol. Ecol. Resour.">
        <title>Apolygus lucorum genome provides insights into omnivorousness and mesophyll feeding.</title>
        <authorList>
            <person name="Liu Y."/>
            <person name="Liu H."/>
            <person name="Wang H."/>
            <person name="Huang T."/>
            <person name="Liu B."/>
            <person name="Yang B."/>
            <person name="Yin L."/>
            <person name="Li B."/>
            <person name="Zhang Y."/>
            <person name="Zhang S."/>
            <person name="Jiang F."/>
            <person name="Zhang X."/>
            <person name="Ren Y."/>
            <person name="Wang B."/>
            <person name="Wang S."/>
            <person name="Lu Y."/>
            <person name="Wu K."/>
            <person name="Fan W."/>
            <person name="Wang G."/>
        </authorList>
    </citation>
    <scope>NUCLEOTIDE SEQUENCE</scope>
    <source>
        <strain evidence="2">12Hb</strain>
    </source>
</reference>
<protein>
    <recommendedName>
        <fullName evidence="1">Transcription factor IIIC 90kDa subunit N-terminal domain-containing protein</fullName>
    </recommendedName>
</protein>
<dbReference type="SUPFAM" id="SSF50978">
    <property type="entry name" value="WD40 repeat-like"/>
    <property type="match status" value="1"/>
</dbReference>
<dbReference type="Gene3D" id="2.130.10.10">
    <property type="entry name" value="YVTN repeat-like/Quinoprotein amine dehydrogenase"/>
    <property type="match status" value="1"/>
</dbReference>
<name>A0A8S9XLJ3_APOLU</name>
<keyword evidence="3" id="KW-1185">Reference proteome</keyword>
<dbReference type="PANTHER" id="PTHR15496:SF2">
    <property type="entry name" value="GENERAL TRANSCRIPTION FACTOR 3C POLYPEPTIDE 4"/>
    <property type="match status" value="1"/>
</dbReference>
<dbReference type="InterPro" id="IPR024761">
    <property type="entry name" value="TFIIIC_delta_N"/>
</dbReference>
<comment type="caution">
    <text evidence="2">The sequence shown here is derived from an EMBL/GenBank/DDBJ whole genome shotgun (WGS) entry which is preliminary data.</text>
</comment>
<evidence type="ECO:0000259" key="1">
    <source>
        <dbReference type="Pfam" id="PF12657"/>
    </source>
</evidence>